<dbReference type="CDD" id="cd02142">
    <property type="entry name" value="McbC_SagB-like_oxidoreductase"/>
    <property type="match status" value="1"/>
</dbReference>
<reference evidence="2 3" key="1">
    <citation type="journal article" date="2013" name="Appl. Environ. Microbiol.">
        <title>Genome analysis suggests that the soil oligotrophic bacterium Agromonas oligotrophica (Bradyrhizobium oligotrophicum) is a nitrogen-fixing symbiont of Aeschynomene indica.</title>
        <authorList>
            <person name="Okubo T."/>
            <person name="Fukushima S."/>
            <person name="Itakura M."/>
            <person name="Oshima K."/>
            <person name="Longtonglang A."/>
            <person name="Teaumroong N."/>
            <person name="Mitsui H."/>
            <person name="Hattori M."/>
            <person name="Hattori R."/>
            <person name="Hattori T."/>
            <person name="Minamisawa K."/>
        </authorList>
    </citation>
    <scope>NUCLEOTIDE SEQUENCE [LARGE SCALE GENOMIC DNA]</scope>
    <source>
        <strain evidence="2 3">S58</strain>
    </source>
</reference>
<sequence>MTTSRAAEAFAPAAADIAFAYHARTRHSLRRYAAGPETLDWDAQPNPFREFAGSPRSMLPLTSDRLATTFADSCNGTAPIHPLTIDGTALLLELSFGLAAWKELGPDRWALRCNPSSGNLHPTEAYVVADNIAGLSDGLHHYISREHVLEQRCRRGAVSHAQPRLWLALSSIHWREAWKYGERAFRYCQLDIGHALGAISYAATALGWHARVVDGTDSATLAAIIGLDRTDDFAGVETEDADVLVAITPRDINAPARAELPPRYTTDDTWYGQANRLDRHPLYHWPVIPEVSTATAGEAQDAVTASSPRPPLAQRSRARAADLILNRRSAQRFDAKFTMDRAAFLALLDALLPRAIPPWDIWPFAPRLHPLLFVHRVEGLTPGLYALPRSSDAGTSLRRALRPDFDWQRVERAPDHLPLFHLLPTDSRGVIRTASCHQAIAGDSCFAVAMLAEFTTMVSENPWRYRQLHWEAGLIGQALYLEAEAAGLRGTGIGCFFDESVHEMLGVVTAEFQTLYHFTVGRPLTDDRITTLPAYPGRTRNEAGVLP</sequence>
<dbReference type="AlphaFoldDB" id="M4ZDW2"/>
<dbReference type="PANTHER" id="PTHR42741">
    <property type="entry name" value="NITROREDUCTASE FAMILY PROTEIN"/>
    <property type="match status" value="1"/>
</dbReference>
<dbReference type="KEGG" id="aol:S58_57040"/>
<protein>
    <recommendedName>
        <fullName evidence="1">Nitroreductase domain-containing protein</fullName>
    </recommendedName>
</protein>
<dbReference type="SUPFAM" id="SSF55469">
    <property type="entry name" value="FMN-dependent nitroreductase-like"/>
    <property type="match status" value="2"/>
</dbReference>
<evidence type="ECO:0000313" key="2">
    <source>
        <dbReference type="EMBL" id="BAM91681.1"/>
    </source>
</evidence>
<dbReference type="eggNOG" id="COG0778">
    <property type="taxonomic scope" value="Bacteria"/>
</dbReference>
<dbReference type="PANTHER" id="PTHR42741:SF3">
    <property type="entry name" value="NITROREDUCTASE FAMILY PROTEIN"/>
    <property type="match status" value="1"/>
</dbReference>
<evidence type="ECO:0000313" key="3">
    <source>
        <dbReference type="Proteomes" id="UP000011841"/>
    </source>
</evidence>
<organism evidence="2 3">
    <name type="scientific">Bradyrhizobium oligotrophicum S58</name>
    <dbReference type="NCBI Taxonomy" id="1245469"/>
    <lineage>
        <taxon>Bacteria</taxon>
        <taxon>Pseudomonadati</taxon>
        <taxon>Pseudomonadota</taxon>
        <taxon>Alphaproteobacteria</taxon>
        <taxon>Hyphomicrobiales</taxon>
        <taxon>Nitrobacteraceae</taxon>
        <taxon>Bradyrhizobium</taxon>
    </lineage>
</organism>
<dbReference type="GO" id="GO:0016491">
    <property type="term" value="F:oxidoreductase activity"/>
    <property type="evidence" value="ECO:0007669"/>
    <property type="project" value="InterPro"/>
</dbReference>
<feature type="domain" description="Nitroreductase" evidence="1">
    <location>
        <begin position="110"/>
        <end position="231"/>
    </location>
</feature>
<gene>
    <name evidence="2" type="ORF">S58_57040</name>
</gene>
<dbReference type="STRING" id="1245469.S58_57040"/>
<dbReference type="Gene3D" id="3.40.109.10">
    <property type="entry name" value="NADH Oxidase"/>
    <property type="match status" value="2"/>
</dbReference>
<dbReference type="InterPro" id="IPR000415">
    <property type="entry name" value="Nitroreductase-like"/>
</dbReference>
<accession>M4ZDW2</accession>
<dbReference type="HOGENOM" id="CLU_016148_0_0_5"/>
<dbReference type="Proteomes" id="UP000011841">
    <property type="component" value="Chromosome"/>
</dbReference>
<proteinExistence type="predicted"/>
<evidence type="ECO:0000259" key="1">
    <source>
        <dbReference type="Pfam" id="PF00881"/>
    </source>
</evidence>
<dbReference type="InterPro" id="IPR029479">
    <property type="entry name" value="Nitroreductase"/>
</dbReference>
<feature type="domain" description="Nitroreductase" evidence="1">
    <location>
        <begin position="325"/>
        <end position="522"/>
    </location>
</feature>
<dbReference type="Pfam" id="PF00881">
    <property type="entry name" value="Nitroreductase"/>
    <property type="match status" value="2"/>
</dbReference>
<dbReference type="EMBL" id="AP012603">
    <property type="protein sequence ID" value="BAM91681.1"/>
    <property type="molecule type" value="Genomic_DNA"/>
</dbReference>
<keyword evidence="3" id="KW-1185">Reference proteome</keyword>
<name>M4ZDW2_9BRAD</name>
<dbReference type="PATRIC" id="fig|1245469.3.peg.5839"/>